<dbReference type="AlphaFoldDB" id="A0A0H4J0R6"/>
<reference evidence="2 3" key="1">
    <citation type="submission" date="2015-03" db="EMBL/GenBank/DDBJ databases">
        <title>Comparative analysis of the OM43 clade including a novel species from Red Sea uncovers genomic and metabolic diversity among marine methylotrophs.</title>
        <authorList>
            <person name="Jimenez-Infante F."/>
            <person name="Ngugi D.K."/>
            <person name="Vinu M."/>
            <person name="Alam I."/>
            <person name="Kamau A."/>
            <person name="Blom J."/>
            <person name="Bajic V.B."/>
            <person name="Stingl U."/>
        </authorList>
    </citation>
    <scope>NUCLEOTIDE SEQUENCE [LARGE SCALE GENOMIC DNA]</scope>
    <source>
        <strain evidence="2 3">MBRSH7</strain>
    </source>
</reference>
<dbReference type="SUPFAM" id="SSF82714">
    <property type="entry name" value="Multidrug efflux transporter AcrB TolC docking domain, DN and DC subdomains"/>
    <property type="match status" value="2"/>
</dbReference>
<dbReference type="Gene3D" id="3.30.70.1320">
    <property type="entry name" value="Multidrug efflux transporter AcrB pore domain like"/>
    <property type="match status" value="1"/>
</dbReference>
<dbReference type="InterPro" id="IPR001036">
    <property type="entry name" value="Acrflvin-R"/>
</dbReference>
<dbReference type="Gene3D" id="3.30.2090.10">
    <property type="entry name" value="Multidrug efflux transporter AcrB TolC docking domain, DN and DC subdomains"/>
    <property type="match status" value="2"/>
</dbReference>
<gene>
    <name evidence="2" type="ORF">VI33_02730</name>
</gene>
<dbReference type="Gene3D" id="1.20.1640.10">
    <property type="entry name" value="Multidrug efflux transporter AcrB transmembrane domain"/>
    <property type="match status" value="2"/>
</dbReference>
<dbReference type="EMBL" id="CP011002">
    <property type="protein sequence ID" value="AKO65670.1"/>
    <property type="molecule type" value="Genomic_DNA"/>
</dbReference>
<dbReference type="Gene3D" id="3.30.70.1440">
    <property type="entry name" value="Multidrug efflux transporter AcrB pore domain"/>
    <property type="match status" value="1"/>
</dbReference>
<dbReference type="Proteomes" id="UP000066549">
    <property type="component" value="Chromosome"/>
</dbReference>
<dbReference type="GO" id="GO:0042910">
    <property type="term" value="F:xenobiotic transmembrane transporter activity"/>
    <property type="evidence" value="ECO:0007669"/>
    <property type="project" value="TreeGrafter"/>
</dbReference>
<evidence type="ECO:0000256" key="1">
    <source>
        <dbReference type="SAM" id="Phobius"/>
    </source>
</evidence>
<dbReference type="OrthoDB" id="9177212at2"/>
<protein>
    <submittedName>
        <fullName evidence="2">Acriflavin resistance protein</fullName>
    </submittedName>
</protein>
<feature type="transmembrane region" description="Helical" evidence="1">
    <location>
        <begin position="903"/>
        <end position="926"/>
    </location>
</feature>
<dbReference type="SUPFAM" id="SSF82693">
    <property type="entry name" value="Multidrug efflux transporter AcrB pore domain, PN1, PN2, PC1 and PC2 subdomains"/>
    <property type="match status" value="3"/>
</dbReference>
<dbReference type="GO" id="GO:0005886">
    <property type="term" value="C:plasma membrane"/>
    <property type="evidence" value="ECO:0007669"/>
    <property type="project" value="TreeGrafter"/>
</dbReference>
<dbReference type="Gene3D" id="3.30.70.1430">
    <property type="entry name" value="Multidrug efflux transporter AcrB pore domain"/>
    <property type="match status" value="2"/>
</dbReference>
<accession>A0A0H4J0R6</accession>
<keyword evidence="1" id="KW-0812">Transmembrane</keyword>
<dbReference type="InterPro" id="IPR027463">
    <property type="entry name" value="AcrB_DN_DC_subdom"/>
</dbReference>
<feature type="transmembrane region" description="Helical" evidence="1">
    <location>
        <begin position="430"/>
        <end position="450"/>
    </location>
</feature>
<dbReference type="Pfam" id="PF00873">
    <property type="entry name" value="ACR_tran"/>
    <property type="match status" value="1"/>
</dbReference>
<dbReference type="PANTHER" id="PTHR32063">
    <property type="match status" value="1"/>
</dbReference>
<sequence length="1015" mass="112542">MTLPEISIRRHVFAWMISFIFILFGYIGYQKIGVDRFPMIEFPVLSVTTTLEGANPEIIDSSITNLIETAVNTVTGIESIKSQSSPGVSVVTITFELDKDIEVAFNEVQSKVSQLSRRLPDDIVPPVVRKVETNASPIMWLGLTGDRTTQQLNLYASNILKKKIETIDGVGEVRLGGRRDRTIRVNLDLEKMASLNVTADDLKSAFRKEHIQLPGGYLVRNQSEKMFKLDLEFHKVKDLENLVVSYRDKTSIKLKDISDIEDGLTDYRQIARYNFNPSIGLGIIKVANSNTVQIIDKVKEKIDTEIRPNLPPGLNLGISTDDSIFIKEMIKSLIDHIIEGTLLAALVVFIFLQSIRSTFIISAAIPISLFGAIAVMYFFGYTFNSMTLLALILLIGVVVDDAIVVLENIFRHQRMEKNNIEAAIKGSREVVFAVLASSLALISIFAPVIYMDGIIGKFFESFAVVVTVGIIVSLLVSLTLTPMLCSRYLNKQDAKKNYFTFLNSFFEKLEQNYKHSLQYVLKHRLKILLITLLIVLSSGYFFKAAKKEFVPETDESRFTVTFKTPLGSNMDYTVSKLIEVESIIQKYDSDIASVFSSVGLGSRGQVNRGYISIRLKEKGERERSQTVIMGLLKKDLASLSGVRAFPAGVSIARGNRSEKLQFSLIGPGIENVSSLADQLNEKLSLIDGMGNIDLDLQLNLPQMILDIDRDKAASFGISAEQIADSISILSNGYDIAKYNDDPGDGQRYEIRVKAKEGSFENIQDLNKIYVRSKSGELVRIDNFTKFKEKLGPAIIGREELQYAANFYTNPSIPLGEAIDNIENISNQIIPSEYSIKYSGQAKEFGKTFSNIIFIFSLATILLYMVLSSLFNSFFQPFIVMLAQPLAIIGGVFLLWLTGNSLNIYSMIGLVLLVGLVAKNSILLVDLTNHHIQEGKKVDEALILACPVRLRPVLMTSLTLILALLPAAFGVGAGSEENGPLSVAIIGGMISSTLLTLIVIPASYSLSSELIRKIKT</sequence>
<dbReference type="PATRIC" id="fig|1623450.3.peg.541"/>
<dbReference type="PANTHER" id="PTHR32063:SF0">
    <property type="entry name" value="SWARMING MOTILITY PROTEIN SWRC"/>
    <property type="match status" value="1"/>
</dbReference>
<dbReference type="PRINTS" id="PR00702">
    <property type="entry name" value="ACRIFLAVINRP"/>
</dbReference>
<feature type="transmembrane region" description="Helical" evidence="1">
    <location>
        <begin position="947"/>
        <end position="968"/>
    </location>
</feature>
<feature type="transmembrane region" description="Helical" evidence="1">
    <location>
        <begin position="525"/>
        <end position="542"/>
    </location>
</feature>
<feature type="transmembrane region" description="Helical" evidence="1">
    <location>
        <begin position="359"/>
        <end position="380"/>
    </location>
</feature>
<keyword evidence="1" id="KW-1133">Transmembrane helix</keyword>
<feature type="transmembrane region" description="Helical" evidence="1">
    <location>
        <begin position="980"/>
        <end position="1005"/>
    </location>
</feature>
<keyword evidence="1" id="KW-0472">Membrane</keyword>
<feature type="transmembrane region" description="Helical" evidence="1">
    <location>
        <begin position="462"/>
        <end position="485"/>
    </location>
</feature>
<keyword evidence="3" id="KW-1185">Reference proteome</keyword>
<organism evidence="2 3">
    <name type="scientific">Methylophilales bacterium MBRS-H7</name>
    <dbReference type="NCBI Taxonomy" id="1623450"/>
    <lineage>
        <taxon>Bacteria</taxon>
        <taxon>Pseudomonadati</taxon>
        <taxon>Pseudomonadota</taxon>
        <taxon>Betaproteobacteria</taxon>
        <taxon>Nitrosomonadales</taxon>
        <taxon>OM43 clade</taxon>
    </lineage>
</organism>
<feature type="transmembrane region" description="Helical" evidence="1">
    <location>
        <begin position="851"/>
        <end position="870"/>
    </location>
</feature>
<feature type="transmembrane region" description="Helical" evidence="1">
    <location>
        <begin position="12"/>
        <end position="29"/>
    </location>
</feature>
<feature type="transmembrane region" description="Helical" evidence="1">
    <location>
        <begin position="333"/>
        <end position="352"/>
    </location>
</feature>
<evidence type="ECO:0000313" key="2">
    <source>
        <dbReference type="EMBL" id="AKO65670.1"/>
    </source>
</evidence>
<dbReference type="SUPFAM" id="SSF82866">
    <property type="entry name" value="Multidrug efflux transporter AcrB transmembrane domain"/>
    <property type="match status" value="2"/>
</dbReference>
<feature type="transmembrane region" description="Helical" evidence="1">
    <location>
        <begin position="386"/>
        <end position="410"/>
    </location>
</feature>
<name>A0A0H4J0R6_9PROT</name>
<evidence type="ECO:0000313" key="3">
    <source>
        <dbReference type="Proteomes" id="UP000066549"/>
    </source>
</evidence>
<proteinExistence type="predicted"/>
<feature type="transmembrane region" description="Helical" evidence="1">
    <location>
        <begin position="877"/>
        <end position="897"/>
    </location>
</feature>